<dbReference type="Pfam" id="PF07352">
    <property type="entry name" value="Phage_Mu_Gam"/>
    <property type="match status" value="1"/>
</dbReference>
<evidence type="ECO:0008006" key="3">
    <source>
        <dbReference type="Google" id="ProtNLM"/>
    </source>
</evidence>
<protein>
    <recommendedName>
        <fullName evidence="3">Gam-like protein</fullName>
    </recommendedName>
</protein>
<dbReference type="Proteomes" id="UP001059401">
    <property type="component" value="Chromosome"/>
</dbReference>
<keyword evidence="2" id="KW-1185">Reference proteome</keyword>
<dbReference type="EMBL" id="CP038802">
    <property type="protein sequence ID" value="UTY27570.1"/>
    <property type="molecule type" value="Genomic_DNA"/>
</dbReference>
<proteinExistence type="predicted"/>
<organism evidence="1 2">
    <name type="scientific">Treponema putidum</name>
    <dbReference type="NCBI Taxonomy" id="221027"/>
    <lineage>
        <taxon>Bacteria</taxon>
        <taxon>Pseudomonadati</taxon>
        <taxon>Spirochaetota</taxon>
        <taxon>Spirochaetia</taxon>
        <taxon>Spirochaetales</taxon>
        <taxon>Treponemataceae</taxon>
        <taxon>Treponema</taxon>
    </lineage>
</organism>
<gene>
    <name evidence="1" type="ORF">E4N76_00190</name>
</gene>
<dbReference type="SUPFAM" id="SSF161266">
    <property type="entry name" value="Gam-like"/>
    <property type="match status" value="1"/>
</dbReference>
<sequence length="170" mass="19222">MARTKSNAATITTIEEAEKILKEMCELEAQWEKIDNAANKKIADIKEKAANDGKVLRDTYKSHVDSLKAYAVYFRSELFQDKKTIDLQFGSIGFRKAPDSISCTKQTAELLQKLGLKEFVRVKIEPDKERMLSLDDETLSQVGAARKSKEDFFAETKRDLVNQELAKLAG</sequence>
<evidence type="ECO:0000313" key="2">
    <source>
        <dbReference type="Proteomes" id="UP001059401"/>
    </source>
</evidence>
<dbReference type="Gene3D" id="1.20.5.170">
    <property type="match status" value="1"/>
</dbReference>
<name>A0ABY5HTM2_9SPIR</name>
<dbReference type="InterPro" id="IPR009951">
    <property type="entry name" value="Host-nuc_inhib_Gam"/>
</dbReference>
<evidence type="ECO:0000313" key="1">
    <source>
        <dbReference type="EMBL" id="UTY27570.1"/>
    </source>
</evidence>
<accession>A0ABY5HTM2</accession>
<dbReference type="RefSeq" id="WP_002676505.1">
    <property type="nucleotide sequence ID" value="NZ_CP038802.1"/>
</dbReference>
<reference evidence="1" key="1">
    <citation type="submission" date="2019-04" db="EMBL/GenBank/DDBJ databases">
        <title>Whole genome sequencing of oral phylogroup 2 treponemes.</title>
        <authorList>
            <person name="Chan Y."/>
            <person name="Zeng H.H."/>
            <person name="Yu X.L."/>
            <person name="Leung W.K."/>
            <person name="Watt R.M."/>
        </authorList>
    </citation>
    <scope>NUCLEOTIDE SEQUENCE</scope>
    <source>
        <strain evidence="1">OMZ 847</strain>
    </source>
</reference>